<evidence type="ECO:0008006" key="4">
    <source>
        <dbReference type="Google" id="ProtNLM"/>
    </source>
</evidence>
<accession>A0ABN9QV26</accession>
<name>A0ABN9QV26_9DINO</name>
<dbReference type="Proteomes" id="UP001189429">
    <property type="component" value="Unassembled WGS sequence"/>
</dbReference>
<evidence type="ECO:0000313" key="2">
    <source>
        <dbReference type="EMBL" id="CAK0810165.1"/>
    </source>
</evidence>
<reference evidence="2" key="1">
    <citation type="submission" date="2023-10" db="EMBL/GenBank/DDBJ databases">
        <authorList>
            <person name="Chen Y."/>
            <person name="Shah S."/>
            <person name="Dougan E. K."/>
            <person name="Thang M."/>
            <person name="Chan C."/>
        </authorList>
    </citation>
    <scope>NUCLEOTIDE SEQUENCE [LARGE SCALE GENOMIC DNA]</scope>
</reference>
<gene>
    <name evidence="2" type="ORF">PCOR1329_LOCUS15205</name>
</gene>
<feature type="non-terminal residue" evidence="2">
    <location>
        <position position="1"/>
    </location>
</feature>
<evidence type="ECO:0000256" key="1">
    <source>
        <dbReference type="SAM" id="MobiDB-lite"/>
    </source>
</evidence>
<feature type="region of interest" description="Disordered" evidence="1">
    <location>
        <begin position="1"/>
        <end position="21"/>
    </location>
</feature>
<feature type="compositionally biased region" description="Low complexity" evidence="1">
    <location>
        <begin position="1"/>
        <end position="11"/>
    </location>
</feature>
<organism evidence="2 3">
    <name type="scientific">Prorocentrum cordatum</name>
    <dbReference type="NCBI Taxonomy" id="2364126"/>
    <lineage>
        <taxon>Eukaryota</taxon>
        <taxon>Sar</taxon>
        <taxon>Alveolata</taxon>
        <taxon>Dinophyceae</taxon>
        <taxon>Prorocentrales</taxon>
        <taxon>Prorocentraceae</taxon>
        <taxon>Prorocentrum</taxon>
    </lineage>
</organism>
<protein>
    <recommendedName>
        <fullName evidence="4">Phospholipase B-like</fullName>
    </recommendedName>
</protein>
<keyword evidence="3" id="KW-1185">Reference proteome</keyword>
<sequence length="199" mass="21351">AHGGAEAQGEGAAEEVPADPHVPRKLLDKHRLTAGGAHDFRPYGLRTLTDRLYVCDSDDDVALQERGKCGLVGARWQLAGTALQNKKDGLWTLPVRRWDPQRQTWTAEEAPYVSVEEWRIPLAYDGKVDMDSFSAMPRRMTRHSPGEVGEPIEASAAPLAWLLALAAPATAEGCRRGGPGAPSADFLCGPPARPPPAGG</sequence>
<proteinExistence type="predicted"/>
<dbReference type="EMBL" id="CAUYUJ010004578">
    <property type="protein sequence ID" value="CAK0810165.1"/>
    <property type="molecule type" value="Genomic_DNA"/>
</dbReference>
<evidence type="ECO:0000313" key="3">
    <source>
        <dbReference type="Proteomes" id="UP001189429"/>
    </source>
</evidence>
<feature type="region of interest" description="Disordered" evidence="1">
    <location>
        <begin position="174"/>
        <end position="199"/>
    </location>
</feature>
<comment type="caution">
    <text evidence="2">The sequence shown here is derived from an EMBL/GenBank/DDBJ whole genome shotgun (WGS) entry which is preliminary data.</text>
</comment>